<sequence length="103" mass="11160">MATGCSYAGSATLTSTVQQQSMLGICVKTSGQNTHEHHQDKENVAPCDACQRVGSGAGAAPRKGLKDRMDTWARRQTPLRDITASQQHVSLSSDKMKSLRMVR</sequence>
<name>A0AAV1HT64_9CHLO</name>
<dbReference type="EMBL" id="CAUYUE010000002">
    <property type="protein sequence ID" value="CAK0740532.1"/>
    <property type="molecule type" value="Genomic_DNA"/>
</dbReference>
<comment type="caution">
    <text evidence="2">The sequence shown here is derived from an EMBL/GenBank/DDBJ whole genome shotgun (WGS) entry which is preliminary data.</text>
</comment>
<dbReference type="Proteomes" id="UP001314263">
    <property type="component" value="Unassembled WGS sequence"/>
</dbReference>
<feature type="compositionally biased region" description="Polar residues" evidence="1">
    <location>
        <begin position="83"/>
        <end position="93"/>
    </location>
</feature>
<accession>A0AAV1HT64</accession>
<keyword evidence="3" id="KW-1185">Reference proteome</keyword>
<proteinExistence type="predicted"/>
<evidence type="ECO:0000313" key="2">
    <source>
        <dbReference type="EMBL" id="CAK0740532.1"/>
    </source>
</evidence>
<organism evidence="2 3">
    <name type="scientific">Coccomyxa viridis</name>
    <dbReference type="NCBI Taxonomy" id="1274662"/>
    <lineage>
        <taxon>Eukaryota</taxon>
        <taxon>Viridiplantae</taxon>
        <taxon>Chlorophyta</taxon>
        <taxon>core chlorophytes</taxon>
        <taxon>Trebouxiophyceae</taxon>
        <taxon>Trebouxiophyceae incertae sedis</taxon>
        <taxon>Coccomyxaceae</taxon>
        <taxon>Coccomyxa</taxon>
    </lineage>
</organism>
<gene>
    <name evidence="2" type="ORF">CVIRNUC_001257</name>
</gene>
<protein>
    <submittedName>
        <fullName evidence="2">Uncharacterized protein</fullName>
    </submittedName>
</protein>
<reference evidence="2 3" key="1">
    <citation type="submission" date="2023-10" db="EMBL/GenBank/DDBJ databases">
        <authorList>
            <person name="Maclean D."/>
            <person name="Macfadyen A."/>
        </authorList>
    </citation>
    <scope>NUCLEOTIDE SEQUENCE [LARGE SCALE GENOMIC DNA]</scope>
</reference>
<evidence type="ECO:0000256" key="1">
    <source>
        <dbReference type="SAM" id="MobiDB-lite"/>
    </source>
</evidence>
<feature type="region of interest" description="Disordered" evidence="1">
    <location>
        <begin position="78"/>
        <end position="103"/>
    </location>
</feature>
<dbReference type="AlphaFoldDB" id="A0AAV1HT64"/>
<evidence type="ECO:0000313" key="3">
    <source>
        <dbReference type="Proteomes" id="UP001314263"/>
    </source>
</evidence>